<keyword evidence="1" id="KW-0472">Membrane</keyword>
<evidence type="ECO:0000256" key="1">
    <source>
        <dbReference type="SAM" id="Phobius"/>
    </source>
</evidence>
<organism evidence="2 3">
    <name type="scientific">Bosea vaviloviae</name>
    <dbReference type="NCBI Taxonomy" id="1526658"/>
    <lineage>
        <taxon>Bacteria</taxon>
        <taxon>Pseudomonadati</taxon>
        <taxon>Pseudomonadota</taxon>
        <taxon>Alphaproteobacteria</taxon>
        <taxon>Hyphomicrobiales</taxon>
        <taxon>Boseaceae</taxon>
        <taxon>Bosea</taxon>
    </lineage>
</organism>
<dbReference type="AlphaFoldDB" id="A0A0N0MCM9"/>
<keyword evidence="1" id="KW-0812">Transmembrane</keyword>
<dbReference type="PATRIC" id="fig|1526658.3.peg.2878"/>
<accession>A0A0N0MCM9</accession>
<evidence type="ECO:0000313" key="2">
    <source>
        <dbReference type="EMBL" id="KPH82407.1"/>
    </source>
</evidence>
<gene>
    <name evidence="2" type="ORF">AE618_03550</name>
</gene>
<sequence length="72" mass="8248">MEACLDLNIFTVFLAVILTIFQQYEFTILILILAVYIVGRMLKVYNSLLLAVSIVFILIFIAIYIGRLFSVN</sequence>
<protein>
    <submittedName>
        <fullName evidence="2">Uncharacterized protein</fullName>
    </submittedName>
</protein>
<reference evidence="2 3" key="1">
    <citation type="submission" date="2015-07" db="EMBL/GenBank/DDBJ databases">
        <title>Whole genome sequencing of Bosea vaviloviae isolated from cave pool.</title>
        <authorList>
            <person name="Tan N.E.H."/>
            <person name="Lee Y.P."/>
            <person name="Gan H.M."/>
            <person name="Barton H."/>
            <person name="Savka M.A."/>
        </authorList>
    </citation>
    <scope>NUCLEOTIDE SEQUENCE [LARGE SCALE GENOMIC DNA]</scope>
    <source>
        <strain evidence="2 3">SD260</strain>
    </source>
</reference>
<name>A0A0N0MCM9_9HYPH</name>
<keyword evidence="1" id="KW-1133">Transmembrane helix</keyword>
<feature type="transmembrane region" description="Helical" evidence="1">
    <location>
        <begin position="48"/>
        <end position="69"/>
    </location>
</feature>
<keyword evidence="3" id="KW-1185">Reference proteome</keyword>
<comment type="caution">
    <text evidence="2">The sequence shown here is derived from an EMBL/GenBank/DDBJ whole genome shotgun (WGS) entry which is preliminary data.</text>
</comment>
<dbReference type="EMBL" id="LGSZ01000020">
    <property type="protein sequence ID" value="KPH82407.1"/>
    <property type="molecule type" value="Genomic_DNA"/>
</dbReference>
<evidence type="ECO:0000313" key="3">
    <source>
        <dbReference type="Proteomes" id="UP000037822"/>
    </source>
</evidence>
<feature type="transmembrane region" description="Helical" evidence="1">
    <location>
        <begin position="12"/>
        <end position="36"/>
    </location>
</feature>
<dbReference type="Proteomes" id="UP000037822">
    <property type="component" value="Unassembled WGS sequence"/>
</dbReference>
<proteinExistence type="predicted"/>